<dbReference type="InterPro" id="IPR051015">
    <property type="entry name" value="EvgA-like"/>
</dbReference>
<keyword evidence="7" id="KW-1185">Reference proteome</keyword>
<feature type="domain" description="Response regulatory" evidence="5">
    <location>
        <begin position="2"/>
        <end position="119"/>
    </location>
</feature>
<feature type="modified residue" description="4-aspartylphosphate" evidence="3">
    <location>
        <position position="54"/>
    </location>
</feature>
<dbReference type="RefSeq" id="WP_105192627.1">
    <property type="nucleotide sequence ID" value="NZ_PTQZ01000151.1"/>
</dbReference>
<dbReference type="InterPro" id="IPR000792">
    <property type="entry name" value="Tscrpt_reg_LuxR_C"/>
</dbReference>
<keyword evidence="1 3" id="KW-0597">Phosphoprotein</keyword>
<dbReference type="GO" id="GO:0003677">
    <property type="term" value="F:DNA binding"/>
    <property type="evidence" value="ECO:0007669"/>
    <property type="project" value="UniProtKB-KW"/>
</dbReference>
<gene>
    <name evidence="6" type="ORF">C5O18_06760</name>
</gene>
<dbReference type="PROSITE" id="PS00622">
    <property type="entry name" value="HTH_LUXR_1"/>
    <property type="match status" value="1"/>
</dbReference>
<evidence type="ECO:0000256" key="3">
    <source>
        <dbReference type="PROSITE-ProRule" id="PRU00169"/>
    </source>
</evidence>
<dbReference type="EMBL" id="PTQZ01000151">
    <property type="protein sequence ID" value="PQA39636.1"/>
    <property type="molecule type" value="Genomic_DNA"/>
</dbReference>
<dbReference type="InterPro" id="IPR001789">
    <property type="entry name" value="Sig_transdc_resp-reg_receiver"/>
</dbReference>
<dbReference type="CDD" id="cd06170">
    <property type="entry name" value="LuxR_C_like"/>
    <property type="match status" value="1"/>
</dbReference>
<dbReference type="GO" id="GO:0006355">
    <property type="term" value="P:regulation of DNA-templated transcription"/>
    <property type="evidence" value="ECO:0007669"/>
    <property type="project" value="InterPro"/>
</dbReference>
<dbReference type="PRINTS" id="PR00038">
    <property type="entry name" value="HTHLUXR"/>
</dbReference>
<sequence>MNFVIADDHPLFRDALKRAVASLFPQAGITEADSTASLQAVLERIEEPDLLLLDLHMPGASGFSGLVHVRSRYPSLPVIVVSGNEEPGVMKRAVAHGASGYIPKSSSLDDMARAIQLVLDGEVWLPASAASAQPAHLAPDEADIARRVRDLTPQQFRVLMMLADGLLNKQIAYELGVSEATIKAHMTAILKKLGATNRTQAVVAAARLQLDPSMRIVDVVEED</sequence>
<dbReference type="Proteomes" id="UP000243900">
    <property type="component" value="Unassembled WGS sequence"/>
</dbReference>
<accession>A0A2P6AS10</accession>
<evidence type="ECO:0000256" key="1">
    <source>
        <dbReference type="ARBA" id="ARBA00022553"/>
    </source>
</evidence>
<dbReference type="Pfam" id="PF00196">
    <property type="entry name" value="GerE"/>
    <property type="match status" value="1"/>
</dbReference>
<dbReference type="PANTHER" id="PTHR45566">
    <property type="entry name" value="HTH-TYPE TRANSCRIPTIONAL REGULATOR YHJB-RELATED"/>
    <property type="match status" value="1"/>
</dbReference>
<feature type="domain" description="HTH luxR-type" evidence="4">
    <location>
        <begin position="144"/>
        <end position="209"/>
    </location>
</feature>
<protein>
    <submittedName>
        <fullName evidence="6">DNA-binding response regulator</fullName>
    </submittedName>
</protein>
<organism evidence="6 7">
    <name type="scientific">Amnimonas aquatica</name>
    <dbReference type="NCBI Taxonomy" id="2094561"/>
    <lineage>
        <taxon>Bacteria</taxon>
        <taxon>Pseudomonadati</taxon>
        <taxon>Pseudomonadota</taxon>
        <taxon>Gammaproteobacteria</taxon>
        <taxon>Moraxellales</taxon>
        <taxon>Moraxellaceae</taxon>
        <taxon>Amnimonas</taxon>
    </lineage>
</organism>
<dbReference type="Pfam" id="PF00072">
    <property type="entry name" value="Response_reg"/>
    <property type="match status" value="1"/>
</dbReference>
<evidence type="ECO:0000259" key="5">
    <source>
        <dbReference type="PROSITE" id="PS50110"/>
    </source>
</evidence>
<keyword evidence="2 6" id="KW-0238">DNA-binding</keyword>
<evidence type="ECO:0000313" key="6">
    <source>
        <dbReference type="EMBL" id="PQA39636.1"/>
    </source>
</evidence>
<dbReference type="InterPro" id="IPR011006">
    <property type="entry name" value="CheY-like_superfamily"/>
</dbReference>
<evidence type="ECO:0000313" key="7">
    <source>
        <dbReference type="Proteomes" id="UP000243900"/>
    </source>
</evidence>
<dbReference type="SUPFAM" id="SSF52172">
    <property type="entry name" value="CheY-like"/>
    <property type="match status" value="1"/>
</dbReference>
<dbReference type="CDD" id="cd17535">
    <property type="entry name" value="REC_NarL-like"/>
    <property type="match status" value="1"/>
</dbReference>
<comment type="caution">
    <text evidence="6">The sequence shown here is derived from an EMBL/GenBank/DDBJ whole genome shotgun (WGS) entry which is preliminary data.</text>
</comment>
<dbReference type="Gene3D" id="3.40.50.2300">
    <property type="match status" value="1"/>
</dbReference>
<name>A0A2P6AS10_9GAMM</name>
<dbReference type="SMART" id="SM00421">
    <property type="entry name" value="HTH_LUXR"/>
    <property type="match status" value="1"/>
</dbReference>
<proteinExistence type="predicted"/>
<dbReference type="PROSITE" id="PS50110">
    <property type="entry name" value="RESPONSE_REGULATORY"/>
    <property type="match status" value="1"/>
</dbReference>
<dbReference type="SMART" id="SM00448">
    <property type="entry name" value="REC"/>
    <property type="match status" value="1"/>
</dbReference>
<dbReference type="InterPro" id="IPR058245">
    <property type="entry name" value="NreC/VraR/RcsB-like_REC"/>
</dbReference>
<dbReference type="GO" id="GO:0000160">
    <property type="term" value="P:phosphorelay signal transduction system"/>
    <property type="evidence" value="ECO:0007669"/>
    <property type="project" value="InterPro"/>
</dbReference>
<dbReference type="AlphaFoldDB" id="A0A2P6AS10"/>
<evidence type="ECO:0000256" key="2">
    <source>
        <dbReference type="ARBA" id="ARBA00023125"/>
    </source>
</evidence>
<evidence type="ECO:0000259" key="4">
    <source>
        <dbReference type="PROSITE" id="PS50043"/>
    </source>
</evidence>
<dbReference type="PANTHER" id="PTHR45566:SF1">
    <property type="entry name" value="HTH-TYPE TRANSCRIPTIONAL REGULATOR YHJB-RELATED"/>
    <property type="match status" value="1"/>
</dbReference>
<dbReference type="OrthoDB" id="9814495at2"/>
<reference evidence="7" key="1">
    <citation type="submission" date="2018-02" db="EMBL/GenBank/DDBJ databases">
        <title>Genome sequencing of Solimonas sp. HR-BB.</title>
        <authorList>
            <person name="Lee Y."/>
            <person name="Jeon C.O."/>
        </authorList>
    </citation>
    <scope>NUCLEOTIDE SEQUENCE [LARGE SCALE GENOMIC DNA]</scope>
    <source>
        <strain evidence="7">HR-E</strain>
    </source>
</reference>
<dbReference type="SUPFAM" id="SSF46894">
    <property type="entry name" value="C-terminal effector domain of the bipartite response regulators"/>
    <property type="match status" value="1"/>
</dbReference>
<dbReference type="PROSITE" id="PS50043">
    <property type="entry name" value="HTH_LUXR_2"/>
    <property type="match status" value="1"/>
</dbReference>
<dbReference type="InterPro" id="IPR016032">
    <property type="entry name" value="Sig_transdc_resp-reg_C-effctor"/>
</dbReference>